<dbReference type="InterPro" id="IPR054335">
    <property type="entry name" value="DuOB_dom"/>
</dbReference>
<gene>
    <name evidence="2" type="ORF">GV64_08525</name>
</gene>
<reference evidence="2 3" key="1">
    <citation type="submission" date="2014-06" db="EMBL/GenBank/DDBJ databases">
        <title>Whole Genome Sequences of Three Symbiotic Endozoicomonas Bacteria.</title>
        <authorList>
            <person name="Neave M.J."/>
            <person name="Apprill A."/>
            <person name="Voolstra C.R."/>
        </authorList>
    </citation>
    <scope>NUCLEOTIDE SEQUENCE [LARGE SCALE GENOMIC DNA]</scope>
    <source>
        <strain evidence="2 3">DSM 22380</strain>
    </source>
</reference>
<proteinExistence type="predicted"/>
<dbReference type="AlphaFoldDB" id="A0A081K9F8"/>
<evidence type="ECO:0000313" key="3">
    <source>
        <dbReference type="Proteomes" id="UP000027997"/>
    </source>
</evidence>
<comment type="caution">
    <text evidence="2">The sequence shown here is derived from an EMBL/GenBank/DDBJ whole genome shotgun (WGS) entry which is preliminary data.</text>
</comment>
<dbReference type="EMBL" id="JOJP01000001">
    <property type="protein sequence ID" value="KEI70784.1"/>
    <property type="molecule type" value="Genomic_DNA"/>
</dbReference>
<accession>A0A081K9F8</accession>
<feature type="domain" description="Dual OB-containing" evidence="1">
    <location>
        <begin position="43"/>
        <end position="198"/>
    </location>
</feature>
<dbReference type="Proteomes" id="UP000027997">
    <property type="component" value="Unassembled WGS sequence"/>
</dbReference>
<name>A0A081K9F8_9GAMM</name>
<evidence type="ECO:0000259" key="1">
    <source>
        <dbReference type="Pfam" id="PF22557"/>
    </source>
</evidence>
<sequence>MIDVNTGECIRPMPYFSSRACADHNIQPGAIFTGNFTFDEDAENPHIEDASYSNLIFRGPASSEDFKEVLLNSLSNSVEDGFNYEFERNQKHVDINDEVECSIITIEVDPAELHIHEDQYNPGKIKLSFTDQDGHSYRYLSITDRGFYDYAIMHQNDGELDRVQDFISSQDEVYLRIGLSRAYSPDHRNGYWLQVNGIYTFPDYQRNIRSY</sequence>
<organism evidence="2 3">
    <name type="scientific">Endozoicomonas elysicola</name>
    <dbReference type="NCBI Taxonomy" id="305900"/>
    <lineage>
        <taxon>Bacteria</taxon>
        <taxon>Pseudomonadati</taxon>
        <taxon>Pseudomonadota</taxon>
        <taxon>Gammaproteobacteria</taxon>
        <taxon>Oceanospirillales</taxon>
        <taxon>Endozoicomonadaceae</taxon>
        <taxon>Endozoicomonas</taxon>
    </lineage>
</organism>
<evidence type="ECO:0000313" key="2">
    <source>
        <dbReference type="EMBL" id="KEI70784.1"/>
    </source>
</evidence>
<protein>
    <recommendedName>
        <fullName evidence="1">Dual OB-containing domain-containing protein</fullName>
    </recommendedName>
</protein>
<dbReference type="STRING" id="305900.GV64_08525"/>
<keyword evidence="3" id="KW-1185">Reference proteome</keyword>
<dbReference type="Pfam" id="PF22557">
    <property type="entry name" value="DuOB"/>
    <property type="match status" value="1"/>
</dbReference>